<name>A0A3S9P7E5_9BACT</name>
<feature type="domain" description="HPt" evidence="2">
    <location>
        <begin position="29"/>
        <end position="120"/>
    </location>
</feature>
<dbReference type="Pfam" id="PF01627">
    <property type="entry name" value="Hpt"/>
    <property type="match status" value="1"/>
</dbReference>
<dbReference type="InterPro" id="IPR036641">
    <property type="entry name" value="HPT_dom_sf"/>
</dbReference>
<evidence type="ECO:0000313" key="4">
    <source>
        <dbReference type="Proteomes" id="UP000267268"/>
    </source>
</evidence>
<dbReference type="RefSeq" id="WP_126617500.1">
    <property type="nucleotide sequence ID" value="NZ_CP034562.1"/>
</dbReference>
<dbReference type="AlphaFoldDB" id="A0A3S9P7E5"/>
<dbReference type="EMBL" id="CP034562">
    <property type="protein sequence ID" value="AZQ64121.1"/>
    <property type="molecule type" value="Genomic_DNA"/>
</dbReference>
<dbReference type="GO" id="GO:0000160">
    <property type="term" value="P:phosphorelay signal transduction system"/>
    <property type="evidence" value="ECO:0007669"/>
    <property type="project" value="InterPro"/>
</dbReference>
<dbReference type="GO" id="GO:0004672">
    <property type="term" value="F:protein kinase activity"/>
    <property type="evidence" value="ECO:0007669"/>
    <property type="project" value="UniProtKB-ARBA"/>
</dbReference>
<gene>
    <name evidence="3" type="ORF">EI427_18390</name>
</gene>
<evidence type="ECO:0000256" key="1">
    <source>
        <dbReference type="PROSITE-ProRule" id="PRU00110"/>
    </source>
</evidence>
<reference evidence="3 4" key="1">
    <citation type="submission" date="2018-12" db="EMBL/GenBank/DDBJ databases">
        <title>Flammeovirga pectinis sp. nov., isolated from the gut of the Korean scallop, Patinopecten yessoensis.</title>
        <authorList>
            <person name="Bae J.-W."/>
            <person name="Jeong Y.-S."/>
            <person name="Kang W."/>
        </authorList>
    </citation>
    <scope>NUCLEOTIDE SEQUENCE [LARGE SCALE GENOMIC DNA]</scope>
    <source>
        <strain evidence="3 4">L12M1</strain>
    </source>
</reference>
<feature type="modified residue" description="Phosphohistidine" evidence="1">
    <location>
        <position position="68"/>
    </location>
</feature>
<dbReference type="PROSITE" id="PS50894">
    <property type="entry name" value="HPT"/>
    <property type="match status" value="1"/>
</dbReference>
<keyword evidence="4" id="KW-1185">Reference proteome</keyword>
<dbReference type="Gene3D" id="1.20.120.160">
    <property type="entry name" value="HPT domain"/>
    <property type="match status" value="1"/>
</dbReference>
<dbReference type="InterPro" id="IPR008207">
    <property type="entry name" value="Sig_transdc_His_kin_Hpt_dom"/>
</dbReference>
<proteinExistence type="predicted"/>
<dbReference type="SUPFAM" id="SSF47226">
    <property type="entry name" value="Histidine-containing phosphotransfer domain, HPT domain"/>
    <property type="match status" value="1"/>
</dbReference>
<protein>
    <submittedName>
        <fullName evidence="3">Hpt domain-containing protein</fullName>
    </submittedName>
</protein>
<organism evidence="3 4">
    <name type="scientific">Flammeovirga pectinis</name>
    <dbReference type="NCBI Taxonomy" id="2494373"/>
    <lineage>
        <taxon>Bacteria</taxon>
        <taxon>Pseudomonadati</taxon>
        <taxon>Bacteroidota</taxon>
        <taxon>Cytophagia</taxon>
        <taxon>Cytophagales</taxon>
        <taxon>Flammeovirgaceae</taxon>
        <taxon>Flammeovirga</taxon>
    </lineage>
</organism>
<evidence type="ECO:0000259" key="2">
    <source>
        <dbReference type="PROSITE" id="PS50894"/>
    </source>
</evidence>
<dbReference type="KEGG" id="fll:EI427_18390"/>
<dbReference type="Proteomes" id="UP000267268">
    <property type="component" value="Chromosome 1"/>
</dbReference>
<accession>A0A3S9P7E5</accession>
<evidence type="ECO:0000313" key="3">
    <source>
        <dbReference type="EMBL" id="AZQ64121.1"/>
    </source>
</evidence>
<keyword evidence="1" id="KW-0597">Phosphoprotein</keyword>
<sequence>MKPNYFTTYTTIPLLKLKIWTEIQTFAINEYQLKGLVESFEQDLHDLINSARSGLKNDNQQCIFEAMHTLKGIAGTLGATRLHKMAQGAEKLSIKRLQEKRIIDQIEQCGNASLKAMNSSSE</sequence>
<dbReference type="OrthoDB" id="980124at2"/>